<dbReference type="RefSeq" id="WP_004459166.1">
    <property type="nucleotide sequence ID" value="NZ_CP028370.1"/>
</dbReference>
<accession>A0AB73N733</accession>
<dbReference type="Proteomes" id="UP000189337">
    <property type="component" value="Unassembled WGS sequence"/>
</dbReference>
<proteinExistence type="predicted"/>
<gene>
    <name evidence="1" type="ORF">BWD14_16580</name>
</gene>
<comment type="caution">
    <text evidence="1">The sequence shown here is derived from an EMBL/GenBank/DDBJ whole genome shotgun (WGS) entry which is preliminary data.</text>
</comment>
<protein>
    <submittedName>
        <fullName evidence="1">Uncharacterized protein</fullName>
    </submittedName>
</protein>
<organism evidence="1 2">
    <name type="scientific">Leptospira santarosai</name>
    <dbReference type="NCBI Taxonomy" id="28183"/>
    <lineage>
        <taxon>Bacteria</taxon>
        <taxon>Pseudomonadati</taxon>
        <taxon>Spirochaetota</taxon>
        <taxon>Spirochaetia</taxon>
        <taxon>Leptospirales</taxon>
        <taxon>Leptospiraceae</taxon>
        <taxon>Leptospira</taxon>
    </lineage>
</organism>
<evidence type="ECO:0000313" key="2">
    <source>
        <dbReference type="Proteomes" id="UP000189337"/>
    </source>
</evidence>
<name>A0AB73N733_9LEPT</name>
<reference evidence="1 2" key="1">
    <citation type="submission" date="2017-01" db="EMBL/GenBank/DDBJ databases">
        <title>Comparative genomic analysis of Brazilian Leptospira santarosai.</title>
        <authorList>
            <person name="Moreno L.Z."/>
            <person name="Miraglia F."/>
            <person name="Kremer F.S."/>
            <person name="Eslabao M.R."/>
            <person name="Lilenbaum W."/>
            <person name="Dellagostin O.A."/>
            <person name="Moreno A.M."/>
        </authorList>
    </citation>
    <scope>NUCLEOTIDE SEQUENCE [LARGE SCALE GENOMIC DNA]</scope>
    <source>
        <strain evidence="1 2">M52/8-19</strain>
    </source>
</reference>
<dbReference type="EMBL" id="MTSU01000019">
    <property type="protein sequence ID" value="ONF91617.1"/>
    <property type="molecule type" value="Genomic_DNA"/>
</dbReference>
<dbReference type="GeneID" id="29741486"/>
<sequence>MNFSSDDRSQNDDSVQKLDFIEDYTIKSSVPHLNRGFVLKLMIFHSTRINRIAVFRFYRDTLKNIETKF</sequence>
<dbReference type="AlphaFoldDB" id="A0AB73N733"/>
<evidence type="ECO:0000313" key="1">
    <source>
        <dbReference type="EMBL" id="ONF91617.1"/>
    </source>
</evidence>